<evidence type="ECO:0000256" key="9">
    <source>
        <dbReference type="ARBA" id="ARBA00022777"/>
    </source>
</evidence>
<comment type="catalytic activity">
    <reaction evidence="1">
        <text>ATP + protein L-histidine = ADP + protein N-phospho-L-histidine.</text>
        <dbReference type="EC" id="2.7.13.3"/>
    </reaction>
</comment>
<evidence type="ECO:0000256" key="3">
    <source>
        <dbReference type="ARBA" id="ARBA00012438"/>
    </source>
</evidence>
<evidence type="ECO:0000256" key="14">
    <source>
        <dbReference type="SAM" id="Phobius"/>
    </source>
</evidence>
<keyword evidence="5" id="KW-0597">Phosphoprotein</keyword>
<keyword evidence="9 16" id="KW-0418">Kinase</keyword>
<dbReference type="InterPro" id="IPR004358">
    <property type="entry name" value="Sig_transdc_His_kin-like_C"/>
</dbReference>
<dbReference type="InterPro" id="IPR003661">
    <property type="entry name" value="HisK_dim/P_dom"/>
</dbReference>
<dbReference type="PANTHER" id="PTHR45528:SF1">
    <property type="entry name" value="SENSOR HISTIDINE KINASE CPXA"/>
    <property type="match status" value="1"/>
</dbReference>
<evidence type="ECO:0000256" key="13">
    <source>
        <dbReference type="ARBA" id="ARBA00023136"/>
    </source>
</evidence>
<dbReference type="Proteomes" id="UP000537131">
    <property type="component" value="Unassembled WGS sequence"/>
</dbReference>
<feature type="transmembrane region" description="Helical" evidence="14">
    <location>
        <begin position="152"/>
        <end position="174"/>
    </location>
</feature>
<dbReference type="CDD" id="cd00082">
    <property type="entry name" value="HisKA"/>
    <property type="match status" value="1"/>
</dbReference>
<dbReference type="GO" id="GO:0005524">
    <property type="term" value="F:ATP binding"/>
    <property type="evidence" value="ECO:0007669"/>
    <property type="project" value="UniProtKB-KW"/>
</dbReference>
<reference evidence="16 17" key="2">
    <citation type="submission" date="2020-06" db="EMBL/GenBank/DDBJ databases">
        <title>Complete Genome Sequence of Clostridium muelleri sp. nov. P21T, an Acid-Alcohol Producing Acetogen Isolated from Old Hay.</title>
        <authorList>
            <person name="Duncan K.E."/>
            <person name="Tanner R.S."/>
        </authorList>
    </citation>
    <scope>NUCLEOTIDE SEQUENCE [LARGE SCALE GENOMIC DNA]</scope>
    <source>
        <strain evidence="16 17">P21</strain>
    </source>
</reference>
<keyword evidence="13 14" id="KW-0472">Membrane</keyword>
<dbReference type="Gene3D" id="3.30.565.10">
    <property type="entry name" value="Histidine kinase-like ATPase, C-terminal domain"/>
    <property type="match status" value="1"/>
</dbReference>
<gene>
    <name evidence="16" type="ORF">HBE96_15310</name>
</gene>
<evidence type="ECO:0000256" key="8">
    <source>
        <dbReference type="ARBA" id="ARBA00022741"/>
    </source>
</evidence>
<reference evidence="16 17" key="1">
    <citation type="submission" date="2020-04" db="EMBL/GenBank/DDBJ databases">
        <authorList>
            <person name="Doyle D.A."/>
        </authorList>
    </citation>
    <scope>NUCLEOTIDE SEQUENCE [LARGE SCALE GENOMIC DNA]</scope>
    <source>
        <strain evidence="16 17">P21</strain>
    </source>
</reference>
<keyword evidence="4" id="KW-1003">Cell membrane</keyword>
<evidence type="ECO:0000256" key="12">
    <source>
        <dbReference type="ARBA" id="ARBA00023012"/>
    </source>
</evidence>
<evidence type="ECO:0000313" key="16">
    <source>
        <dbReference type="EMBL" id="NMM64017.1"/>
    </source>
</evidence>
<name>A0A7Y0EJ08_9CLOT</name>
<keyword evidence="8" id="KW-0547">Nucleotide-binding</keyword>
<comment type="subcellular location">
    <subcellularLocation>
        <location evidence="2">Cell membrane</location>
        <topology evidence="2">Multi-pass membrane protein</topology>
    </subcellularLocation>
</comment>
<dbReference type="PRINTS" id="PR00344">
    <property type="entry name" value="BCTRLSENSOR"/>
</dbReference>
<evidence type="ECO:0000256" key="1">
    <source>
        <dbReference type="ARBA" id="ARBA00000085"/>
    </source>
</evidence>
<protein>
    <recommendedName>
        <fullName evidence="3">histidine kinase</fullName>
        <ecNumber evidence="3">2.7.13.3</ecNumber>
    </recommendedName>
</protein>
<dbReference type="Pfam" id="PF00512">
    <property type="entry name" value="HisKA"/>
    <property type="match status" value="1"/>
</dbReference>
<dbReference type="SMART" id="SM00387">
    <property type="entry name" value="HATPase_c"/>
    <property type="match status" value="1"/>
</dbReference>
<keyword evidence="7 14" id="KW-0812">Transmembrane</keyword>
<evidence type="ECO:0000256" key="4">
    <source>
        <dbReference type="ARBA" id="ARBA00022475"/>
    </source>
</evidence>
<dbReference type="Gene3D" id="1.10.287.130">
    <property type="match status" value="1"/>
</dbReference>
<dbReference type="PANTHER" id="PTHR45528">
    <property type="entry name" value="SENSOR HISTIDINE KINASE CPXA"/>
    <property type="match status" value="1"/>
</dbReference>
<keyword evidence="12" id="KW-0902">Two-component regulatory system</keyword>
<organism evidence="16 17">
    <name type="scientific">Clostridium muellerianum</name>
    <dbReference type="NCBI Taxonomy" id="2716538"/>
    <lineage>
        <taxon>Bacteria</taxon>
        <taxon>Bacillati</taxon>
        <taxon>Bacillota</taxon>
        <taxon>Clostridia</taxon>
        <taxon>Eubacteriales</taxon>
        <taxon>Clostridiaceae</taxon>
        <taxon>Clostridium</taxon>
    </lineage>
</organism>
<keyword evidence="6" id="KW-0808">Transferase</keyword>
<keyword evidence="17" id="KW-1185">Reference proteome</keyword>
<dbReference type="RefSeq" id="WP_169298615.1">
    <property type="nucleotide sequence ID" value="NZ_JABBNI010000030.1"/>
</dbReference>
<dbReference type="AlphaFoldDB" id="A0A7Y0EJ08"/>
<dbReference type="InterPro" id="IPR036097">
    <property type="entry name" value="HisK_dim/P_sf"/>
</dbReference>
<dbReference type="GO" id="GO:0000155">
    <property type="term" value="F:phosphorelay sensor kinase activity"/>
    <property type="evidence" value="ECO:0007669"/>
    <property type="project" value="InterPro"/>
</dbReference>
<evidence type="ECO:0000256" key="7">
    <source>
        <dbReference type="ARBA" id="ARBA00022692"/>
    </source>
</evidence>
<evidence type="ECO:0000313" key="17">
    <source>
        <dbReference type="Proteomes" id="UP000537131"/>
    </source>
</evidence>
<dbReference type="InterPro" id="IPR036890">
    <property type="entry name" value="HATPase_C_sf"/>
</dbReference>
<dbReference type="GO" id="GO:0005886">
    <property type="term" value="C:plasma membrane"/>
    <property type="evidence" value="ECO:0007669"/>
    <property type="project" value="UniProtKB-SubCell"/>
</dbReference>
<dbReference type="InterPro" id="IPR050398">
    <property type="entry name" value="HssS/ArlS-like"/>
</dbReference>
<dbReference type="InterPro" id="IPR003594">
    <property type="entry name" value="HATPase_dom"/>
</dbReference>
<feature type="domain" description="Histidine kinase" evidence="15">
    <location>
        <begin position="240"/>
        <end position="454"/>
    </location>
</feature>
<evidence type="ECO:0000256" key="5">
    <source>
        <dbReference type="ARBA" id="ARBA00022553"/>
    </source>
</evidence>
<comment type="caution">
    <text evidence="16">The sequence shown here is derived from an EMBL/GenBank/DDBJ whole genome shotgun (WGS) entry which is preliminary data.</text>
</comment>
<keyword evidence="10" id="KW-0067">ATP-binding</keyword>
<dbReference type="EC" id="2.7.13.3" evidence="3"/>
<evidence type="ECO:0000259" key="15">
    <source>
        <dbReference type="PROSITE" id="PS50109"/>
    </source>
</evidence>
<proteinExistence type="predicted"/>
<dbReference type="PROSITE" id="PS50109">
    <property type="entry name" value="HIS_KIN"/>
    <property type="match status" value="1"/>
</dbReference>
<dbReference type="SMART" id="SM00388">
    <property type="entry name" value="HisKA"/>
    <property type="match status" value="1"/>
</dbReference>
<keyword evidence="11 14" id="KW-1133">Transmembrane helix</keyword>
<evidence type="ECO:0000256" key="10">
    <source>
        <dbReference type="ARBA" id="ARBA00022840"/>
    </source>
</evidence>
<dbReference type="InterPro" id="IPR005467">
    <property type="entry name" value="His_kinase_dom"/>
</dbReference>
<dbReference type="SUPFAM" id="SSF47384">
    <property type="entry name" value="Homodimeric domain of signal transducing histidine kinase"/>
    <property type="match status" value="1"/>
</dbReference>
<feature type="transmembrane region" description="Helical" evidence="14">
    <location>
        <begin position="12"/>
        <end position="35"/>
    </location>
</feature>
<evidence type="ECO:0000256" key="11">
    <source>
        <dbReference type="ARBA" id="ARBA00022989"/>
    </source>
</evidence>
<dbReference type="SUPFAM" id="SSF55874">
    <property type="entry name" value="ATPase domain of HSP90 chaperone/DNA topoisomerase II/histidine kinase"/>
    <property type="match status" value="1"/>
</dbReference>
<dbReference type="EMBL" id="JABBNI010000030">
    <property type="protein sequence ID" value="NMM64017.1"/>
    <property type="molecule type" value="Genomic_DNA"/>
</dbReference>
<sequence length="454" mass="51446">MQNKTAKIIVRFTITIILISFIILLINYFSIVFFLQSQFSSDDPSRSVERIANELEEKNYTLSYKNQSYLHNNSLWVQAIDKDGNEFFSMYKPSEIPIKYSLGDIANISKNYLKDYPVYLWKNNENIIILGYPKNSIVKYNWSTSIKTISNIPFFLLILLLFNIVATILLATVLGRRLMIPLKHIIDGVFSLKNEKEIHLQEKGLYKDLSQSVNETSLKLVEKNIAIKKRENAIANWIAGISHDIRTPLSMILGYSGVLEEDMTLLDETRLQAKIITENALSLKELVSDLNLATSLQYNMQPLTLRTVRLSNIARKAMANCINGGILHNCTNEIIVEDENVTALIDDTLLVRAVTNLITNSAKHNKKGCHITIIIPQLPCDLDYSSIIIKDTGCGIPKDKIKELNEKNSFQVSINKTHGLGFIIVKNIIEAHHGKVIIESKEEQGTVVLLKLLK</sequence>
<evidence type="ECO:0000256" key="2">
    <source>
        <dbReference type="ARBA" id="ARBA00004651"/>
    </source>
</evidence>
<dbReference type="Pfam" id="PF02518">
    <property type="entry name" value="HATPase_c"/>
    <property type="match status" value="1"/>
</dbReference>
<evidence type="ECO:0000256" key="6">
    <source>
        <dbReference type="ARBA" id="ARBA00022679"/>
    </source>
</evidence>
<accession>A0A7Y0EJ08</accession>